<dbReference type="EMBL" id="JBBPBK010000012">
    <property type="protein sequence ID" value="KAK9273960.1"/>
    <property type="molecule type" value="Genomic_DNA"/>
</dbReference>
<name>A0AAP0RAJ4_LIQFO</name>
<proteinExistence type="predicted"/>
<dbReference type="PANTHER" id="PTHR35468">
    <property type="entry name" value="MYOSIN-LIKE PROTEIN"/>
    <property type="match status" value="1"/>
</dbReference>
<keyword evidence="2" id="KW-1185">Reference proteome</keyword>
<reference evidence="1 2" key="1">
    <citation type="journal article" date="2024" name="Plant J.">
        <title>Genome sequences and population genomics reveal climatic adaptation and genomic divergence between two closely related sweetgum species.</title>
        <authorList>
            <person name="Xu W.Q."/>
            <person name="Ren C.Q."/>
            <person name="Zhang X.Y."/>
            <person name="Comes H.P."/>
            <person name="Liu X.H."/>
            <person name="Li Y.G."/>
            <person name="Kettle C.J."/>
            <person name="Jalonen R."/>
            <person name="Gaisberger H."/>
            <person name="Ma Y.Z."/>
            <person name="Qiu Y.X."/>
        </authorList>
    </citation>
    <scope>NUCLEOTIDE SEQUENCE [LARGE SCALE GENOMIC DNA]</scope>
    <source>
        <strain evidence="1">Hangzhou</strain>
    </source>
</reference>
<dbReference type="AlphaFoldDB" id="A0AAP0RAJ4"/>
<sequence>MEREVALKKLERNRVQMERTLRSAVQTLEDKFILDENMLVVLDLICDGNSARAVLDKEIEDLAEKLEELQRSSGVRDFEVRSCRNFDKQASLLQRRLEQLGGISDEKCMKEIRDMAEASLSINTTCRVDESSVSNRKCSKFTDTKYNRSTLEGIKENMEKETTVSEM</sequence>
<dbReference type="Proteomes" id="UP001415857">
    <property type="component" value="Unassembled WGS sequence"/>
</dbReference>
<accession>A0AAP0RAJ4</accession>
<evidence type="ECO:0000313" key="2">
    <source>
        <dbReference type="Proteomes" id="UP001415857"/>
    </source>
</evidence>
<gene>
    <name evidence="1" type="ORF">L1049_018772</name>
</gene>
<dbReference type="PANTHER" id="PTHR35468:SF1">
    <property type="entry name" value="MYOSIN-LIKE PROTEIN"/>
    <property type="match status" value="1"/>
</dbReference>
<protein>
    <submittedName>
        <fullName evidence="1">Uncharacterized protein</fullName>
    </submittedName>
</protein>
<comment type="caution">
    <text evidence="1">The sequence shown here is derived from an EMBL/GenBank/DDBJ whole genome shotgun (WGS) entry which is preliminary data.</text>
</comment>
<evidence type="ECO:0000313" key="1">
    <source>
        <dbReference type="EMBL" id="KAK9273960.1"/>
    </source>
</evidence>
<organism evidence="1 2">
    <name type="scientific">Liquidambar formosana</name>
    <name type="common">Formosan gum</name>
    <dbReference type="NCBI Taxonomy" id="63359"/>
    <lineage>
        <taxon>Eukaryota</taxon>
        <taxon>Viridiplantae</taxon>
        <taxon>Streptophyta</taxon>
        <taxon>Embryophyta</taxon>
        <taxon>Tracheophyta</taxon>
        <taxon>Spermatophyta</taxon>
        <taxon>Magnoliopsida</taxon>
        <taxon>eudicotyledons</taxon>
        <taxon>Gunneridae</taxon>
        <taxon>Pentapetalae</taxon>
        <taxon>Saxifragales</taxon>
        <taxon>Altingiaceae</taxon>
        <taxon>Liquidambar</taxon>
    </lineage>
</organism>